<reference evidence="1 2" key="1">
    <citation type="submission" date="2014-11" db="EMBL/GenBank/DDBJ databases">
        <authorList>
            <person name="Diene M.Seydina."/>
        </authorList>
    </citation>
    <scope>NUCLEOTIDE SEQUENCE [LARGE SCALE GENOMIC DNA]</scope>
    <source>
        <strain evidence="1 2">Neisseria meningitidis CHUV</strain>
    </source>
</reference>
<organism evidence="1 2">
    <name type="scientific">Neisseria meningitidis serogroup B</name>
    <dbReference type="NCBI Taxonomy" id="491"/>
    <lineage>
        <taxon>Bacteria</taxon>
        <taxon>Pseudomonadati</taxon>
        <taxon>Pseudomonadota</taxon>
        <taxon>Betaproteobacteria</taxon>
        <taxon>Neisseriales</taxon>
        <taxon>Neisseriaceae</taxon>
        <taxon>Neisseria</taxon>
    </lineage>
</organism>
<proteinExistence type="predicted"/>
<dbReference type="Proteomes" id="UP000182715">
    <property type="component" value="Unassembled WGS sequence"/>
</dbReference>
<dbReference type="AlphaFoldDB" id="A0A0H5QDW6"/>
<name>A0A0H5QDW6_NEIMI</name>
<sequence length="37" mass="4299">MRIKPNYGTTCKHIGQYSLKTGLSQCFKFELIYVKTT</sequence>
<evidence type="ECO:0000313" key="1">
    <source>
        <dbReference type="EMBL" id="CRY99435.1"/>
    </source>
</evidence>
<protein>
    <submittedName>
        <fullName evidence="1">Uncharacterized protein</fullName>
    </submittedName>
</protein>
<dbReference type="EMBL" id="CVTF01000070">
    <property type="protein sequence ID" value="CRY99435.1"/>
    <property type="molecule type" value="Genomic_DNA"/>
</dbReference>
<accession>A0A0H5QDW6</accession>
<evidence type="ECO:0000313" key="2">
    <source>
        <dbReference type="Proteomes" id="UP000182715"/>
    </source>
</evidence>